<keyword evidence="4 10" id="KW-0963">Cytoplasm</keyword>
<dbReference type="CDD" id="cd00140">
    <property type="entry name" value="beta_clamp"/>
    <property type="match status" value="1"/>
</dbReference>
<dbReference type="EMBL" id="DRNB01000100">
    <property type="protein sequence ID" value="HHJ63792.1"/>
    <property type="molecule type" value="Genomic_DNA"/>
</dbReference>
<protein>
    <recommendedName>
        <fullName evidence="3 10">Beta sliding clamp</fullName>
    </recommendedName>
</protein>
<evidence type="ECO:0000256" key="6">
    <source>
        <dbReference type="ARBA" id="ARBA00022695"/>
    </source>
</evidence>
<dbReference type="InterPro" id="IPR022634">
    <property type="entry name" value="DNA_polIII_beta_N"/>
</dbReference>
<dbReference type="AlphaFoldDB" id="A0A7C5L298"/>
<feature type="domain" description="DNA polymerase III beta sliding clamp central" evidence="12">
    <location>
        <begin position="128"/>
        <end position="238"/>
    </location>
</feature>
<dbReference type="InterPro" id="IPR001001">
    <property type="entry name" value="DNA_polIII_beta"/>
</dbReference>
<organism evidence="14">
    <name type="scientific">Aquifex aeolicus</name>
    <dbReference type="NCBI Taxonomy" id="63363"/>
    <lineage>
        <taxon>Bacteria</taxon>
        <taxon>Pseudomonadati</taxon>
        <taxon>Aquificota</taxon>
        <taxon>Aquificia</taxon>
        <taxon>Aquificales</taxon>
        <taxon>Aquificaceae</taxon>
        <taxon>Aquifex</taxon>
    </lineage>
</organism>
<dbReference type="PANTHER" id="PTHR30478:SF0">
    <property type="entry name" value="BETA SLIDING CLAMP"/>
    <property type="match status" value="1"/>
</dbReference>
<dbReference type="SMART" id="SM00480">
    <property type="entry name" value="POL3Bc"/>
    <property type="match status" value="1"/>
</dbReference>
<dbReference type="Pfam" id="PF00712">
    <property type="entry name" value="DNA_pol3_beta"/>
    <property type="match status" value="1"/>
</dbReference>
<evidence type="ECO:0000256" key="8">
    <source>
        <dbReference type="ARBA" id="ARBA00022932"/>
    </source>
</evidence>
<keyword evidence="7 10" id="KW-0235">DNA replication</keyword>
<evidence type="ECO:0000256" key="7">
    <source>
        <dbReference type="ARBA" id="ARBA00022705"/>
    </source>
</evidence>
<evidence type="ECO:0000256" key="9">
    <source>
        <dbReference type="ARBA" id="ARBA00023125"/>
    </source>
</evidence>
<dbReference type="NCBIfam" id="TIGR00663">
    <property type="entry name" value="dnan"/>
    <property type="match status" value="1"/>
</dbReference>
<dbReference type="GO" id="GO:0003677">
    <property type="term" value="F:DNA binding"/>
    <property type="evidence" value="ECO:0007669"/>
    <property type="project" value="UniProtKB-UniRule"/>
</dbReference>
<dbReference type="Proteomes" id="UP000885792">
    <property type="component" value="Unassembled WGS sequence"/>
</dbReference>
<dbReference type="InterPro" id="IPR046938">
    <property type="entry name" value="DNA_clamp_sf"/>
</dbReference>
<dbReference type="PIRSF" id="PIRSF000804">
    <property type="entry name" value="DNA_pol_III_b"/>
    <property type="match status" value="1"/>
</dbReference>
<accession>A0A7C5L298</accession>
<proteinExistence type="inferred from homology"/>
<comment type="subcellular location">
    <subcellularLocation>
        <location evidence="1 10">Cytoplasm</location>
    </subcellularLocation>
</comment>
<evidence type="ECO:0000256" key="5">
    <source>
        <dbReference type="ARBA" id="ARBA00022679"/>
    </source>
</evidence>
<dbReference type="InterPro" id="IPR022635">
    <property type="entry name" value="DNA_polIII_beta_C"/>
</dbReference>
<evidence type="ECO:0000259" key="13">
    <source>
        <dbReference type="Pfam" id="PF02768"/>
    </source>
</evidence>
<comment type="subunit">
    <text evidence="10">Forms a ring-shaped head-to-tail homodimer around DNA.</text>
</comment>
<comment type="caution">
    <text evidence="14">The sequence shown here is derived from an EMBL/GenBank/DDBJ whole genome shotgun (WGS) entry which is preliminary data.</text>
</comment>
<gene>
    <name evidence="14" type="primary">dnaN</name>
    <name evidence="14" type="ORF">ENJ61_02695</name>
</gene>
<feature type="domain" description="DNA polymerase III beta sliding clamp N-terminal" evidence="11">
    <location>
        <begin position="1"/>
        <end position="117"/>
    </location>
</feature>
<evidence type="ECO:0000256" key="1">
    <source>
        <dbReference type="ARBA" id="ARBA00004496"/>
    </source>
</evidence>
<evidence type="ECO:0000259" key="11">
    <source>
        <dbReference type="Pfam" id="PF00712"/>
    </source>
</evidence>
<dbReference type="Gene3D" id="3.70.10.10">
    <property type="match status" value="1"/>
</dbReference>
<dbReference type="GO" id="GO:0005737">
    <property type="term" value="C:cytoplasm"/>
    <property type="evidence" value="ECO:0007669"/>
    <property type="project" value="UniProtKB-SubCell"/>
</dbReference>
<dbReference type="GO" id="GO:0006271">
    <property type="term" value="P:DNA strand elongation involved in DNA replication"/>
    <property type="evidence" value="ECO:0007669"/>
    <property type="project" value="TreeGrafter"/>
</dbReference>
<keyword evidence="8 10" id="KW-0239">DNA-directed DNA polymerase</keyword>
<keyword evidence="6 10" id="KW-0548">Nucleotidyltransferase</keyword>
<evidence type="ECO:0000256" key="3">
    <source>
        <dbReference type="ARBA" id="ARBA00021035"/>
    </source>
</evidence>
<dbReference type="Pfam" id="PF02768">
    <property type="entry name" value="DNA_pol3_beta_3"/>
    <property type="match status" value="1"/>
</dbReference>
<dbReference type="PANTHER" id="PTHR30478">
    <property type="entry name" value="DNA POLYMERASE III SUBUNIT BETA"/>
    <property type="match status" value="1"/>
</dbReference>
<evidence type="ECO:0000313" key="14">
    <source>
        <dbReference type="EMBL" id="HHJ63792.1"/>
    </source>
</evidence>
<dbReference type="GO" id="GO:0003887">
    <property type="term" value="F:DNA-directed DNA polymerase activity"/>
    <property type="evidence" value="ECO:0007669"/>
    <property type="project" value="UniProtKB-UniRule"/>
</dbReference>
<dbReference type="SUPFAM" id="SSF55979">
    <property type="entry name" value="DNA clamp"/>
    <property type="match status" value="3"/>
</dbReference>
<reference evidence="14" key="1">
    <citation type="journal article" date="2020" name="mSystems">
        <title>Genome- and Community-Level Interaction Insights into Carbon Utilization and Element Cycling Functions of Hydrothermarchaeota in Hydrothermal Sediment.</title>
        <authorList>
            <person name="Zhou Z."/>
            <person name="Liu Y."/>
            <person name="Xu W."/>
            <person name="Pan J."/>
            <person name="Luo Z.H."/>
            <person name="Li M."/>
        </authorList>
    </citation>
    <scope>NUCLEOTIDE SEQUENCE [LARGE SCALE GENOMIC DNA]</scope>
    <source>
        <strain evidence="14">HyVt-501</strain>
    </source>
</reference>
<dbReference type="Gene3D" id="3.10.150.10">
    <property type="entry name" value="DNA Polymerase III, subunit A, domain 2"/>
    <property type="match status" value="1"/>
</dbReference>
<feature type="domain" description="DNA polymerase III beta sliding clamp C-terminal" evidence="13">
    <location>
        <begin position="242"/>
        <end position="362"/>
    </location>
</feature>
<evidence type="ECO:0000256" key="4">
    <source>
        <dbReference type="ARBA" id="ARBA00022490"/>
    </source>
</evidence>
<evidence type="ECO:0000256" key="2">
    <source>
        <dbReference type="ARBA" id="ARBA00010752"/>
    </source>
</evidence>
<comment type="similarity">
    <text evidence="2 10">Belongs to the beta sliding clamp family.</text>
</comment>
<comment type="function">
    <text evidence="10">Confers DNA tethering and processivity to DNA polymerases and other proteins. Acts as a clamp, forming a ring around DNA (a reaction catalyzed by the clamp-loading complex) which diffuses in an ATP-independent manner freely and bidirectionally along dsDNA. Initially characterized for its ability to contact the catalytic subunit of DNA polymerase III (Pol III), a complex, multichain enzyme responsible for most of the replicative synthesis in bacteria; Pol III exhibits 3'-5' exonuclease proofreading activity. The beta chain is required for initiation of replication as well as for processivity of DNA replication.</text>
</comment>
<name>A0A7C5L298_AQUAO</name>
<keyword evidence="5 10" id="KW-0808">Transferase</keyword>
<dbReference type="GO" id="GO:0009360">
    <property type="term" value="C:DNA polymerase III complex"/>
    <property type="evidence" value="ECO:0007669"/>
    <property type="project" value="InterPro"/>
</dbReference>
<keyword evidence="9" id="KW-0238">DNA-binding</keyword>
<evidence type="ECO:0000259" key="12">
    <source>
        <dbReference type="Pfam" id="PF02767"/>
    </source>
</evidence>
<dbReference type="InterPro" id="IPR022637">
    <property type="entry name" value="DNA_polIII_beta_cen"/>
</dbReference>
<dbReference type="GO" id="GO:0008408">
    <property type="term" value="F:3'-5' exonuclease activity"/>
    <property type="evidence" value="ECO:0007669"/>
    <property type="project" value="InterPro"/>
</dbReference>
<sequence length="363" mass="40978">MKIEIDREIFEEALRKAREATEKKSALPILTNFLLSAEGDTLTVKATDLENYLLLKIRADVLEEGSLCVSSRSLSDIVRNLTSALIRLEREEDRLIITGGRSRFKLPTVSPEDFPEFPSPPEGGEKVEGNLILQGIEKTEYAIAKEETRVSLQGMFMRGHEDRIHFVGSDGHRLALYEPEGSFPFELLVPRKSLRVIQRLLTGVEEISVARSEDGSFASFSGEDWRLVIRLLEGEYPDYLAVIPTEFAAEVLLEVEEARRALKRLAGLGEGKLFPVKIAVGDNLAVFEFADPEFGEGREEIDVDYTGEPFEIGFNGRYVLEALDAFDSEKVWFRFTTPDTAALLEADDYEKDPYRCIIMPMRL</sequence>
<dbReference type="Pfam" id="PF02767">
    <property type="entry name" value="DNA_pol3_beta_2"/>
    <property type="match status" value="1"/>
</dbReference>
<evidence type="ECO:0000256" key="10">
    <source>
        <dbReference type="PIRNR" id="PIRNR000804"/>
    </source>
</evidence>